<comment type="caution">
    <text evidence="3">The sequence shown here is derived from an EMBL/GenBank/DDBJ whole genome shotgun (WGS) entry which is preliminary data.</text>
</comment>
<reference evidence="3 4" key="1">
    <citation type="submission" date="2019-04" db="EMBL/GenBank/DDBJ databases">
        <title>Lampropedia sp YIM MLB12 draf genome.</title>
        <authorList>
            <person name="Wang Y.-X."/>
        </authorList>
    </citation>
    <scope>NUCLEOTIDE SEQUENCE [LARGE SCALE GENOMIC DNA]</scope>
    <source>
        <strain evidence="3 4">YIM MLB12</strain>
    </source>
</reference>
<dbReference type="Gene3D" id="2.40.128.110">
    <property type="entry name" value="Lipid/polyisoprenoid-binding, YceI-like"/>
    <property type="match status" value="1"/>
</dbReference>
<dbReference type="EMBL" id="SSWX01000025">
    <property type="protein sequence ID" value="THJ31273.1"/>
    <property type="molecule type" value="Genomic_DNA"/>
</dbReference>
<feature type="chain" id="PRO_5020420009" evidence="1">
    <location>
        <begin position="24"/>
        <end position="189"/>
    </location>
</feature>
<feature type="domain" description="Lipid/polyisoprenoid-binding YceI-like" evidence="2">
    <location>
        <begin position="24"/>
        <end position="186"/>
    </location>
</feature>
<organism evidence="3 4">
    <name type="scientific">Lampropedia aestuarii</name>
    <dbReference type="NCBI Taxonomy" id="2562762"/>
    <lineage>
        <taxon>Bacteria</taxon>
        <taxon>Pseudomonadati</taxon>
        <taxon>Pseudomonadota</taxon>
        <taxon>Betaproteobacteria</taxon>
        <taxon>Burkholderiales</taxon>
        <taxon>Comamonadaceae</taxon>
        <taxon>Lampropedia</taxon>
    </lineage>
</organism>
<dbReference type="PANTHER" id="PTHR34406">
    <property type="entry name" value="PROTEIN YCEI"/>
    <property type="match status" value="1"/>
</dbReference>
<evidence type="ECO:0000259" key="2">
    <source>
        <dbReference type="SMART" id="SM00867"/>
    </source>
</evidence>
<sequence length="189" mass="19779">MTKSSFIAVAALSVLSLTASAWADQSLLADQSEIKFTFKQLGVPVTGQFQKFDAQIKLDPKELAGSSVNVKVDTGSATIGVPDTDAELAKPLWFNTAQFPQATFTSSSIKALGDGKYEAQGTLDIKGVSSPITVPVSLQQSGGVTVATGEIPLQRLNFKIGEGEWSDASIVANDVKVTFKLAIDGVGAL</sequence>
<evidence type="ECO:0000313" key="3">
    <source>
        <dbReference type="EMBL" id="THJ31273.1"/>
    </source>
</evidence>
<dbReference type="Pfam" id="PF04264">
    <property type="entry name" value="YceI"/>
    <property type="match status" value="1"/>
</dbReference>
<dbReference type="InterPro" id="IPR036761">
    <property type="entry name" value="TTHA0802/YceI-like_sf"/>
</dbReference>
<gene>
    <name evidence="3" type="ORF">E8K88_15395</name>
</gene>
<feature type="signal peptide" evidence="1">
    <location>
        <begin position="1"/>
        <end position="23"/>
    </location>
</feature>
<protein>
    <submittedName>
        <fullName evidence="3">YceI family protein</fullName>
    </submittedName>
</protein>
<dbReference type="PANTHER" id="PTHR34406:SF1">
    <property type="entry name" value="PROTEIN YCEI"/>
    <property type="match status" value="1"/>
</dbReference>
<evidence type="ECO:0000313" key="4">
    <source>
        <dbReference type="Proteomes" id="UP000306236"/>
    </source>
</evidence>
<name>A0A4S5BK13_9BURK</name>
<dbReference type="AlphaFoldDB" id="A0A4S5BK13"/>
<keyword evidence="1" id="KW-0732">Signal</keyword>
<dbReference type="Proteomes" id="UP000306236">
    <property type="component" value="Unassembled WGS sequence"/>
</dbReference>
<dbReference type="InterPro" id="IPR007372">
    <property type="entry name" value="Lipid/polyisoprenoid-bd_YceI"/>
</dbReference>
<proteinExistence type="predicted"/>
<evidence type="ECO:0000256" key="1">
    <source>
        <dbReference type="SAM" id="SignalP"/>
    </source>
</evidence>
<dbReference type="SMART" id="SM00867">
    <property type="entry name" value="YceI"/>
    <property type="match status" value="1"/>
</dbReference>
<dbReference type="RefSeq" id="WP_136407567.1">
    <property type="nucleotide sequence ID" value="NZ_JARXRQ010000023.1"/>
</dbReference>
<keyword evidence="4" id="KW-1185">Reference proteome</keyword>
<dbReference type="OrthoDB" id="1247465at2"/>
<accession>A0A4S5BK13</accession>
<dbReference type="SUPFAM" id="SSF101874">
    <property type="entry name" value="YceI-like"/>
    <property type="match status" value="1"/>
</dbReference>